<protein>
    <submittedName>
        <fullName evidence="1">Uncharacterized protein</fullName>
    </submittedName>
</protein>
<dbReference type="AlphaFoldDB" id="A0A090Y3K0"/>
<organism evidence="1 2">
    <name type="scientific">Paenibacillus macerans</name>
    <name type="common">Bacillus macerans</name>
    <dbReference type="NCBI Taxonomy" id="44252"/>
    <lineage>
        <taxon>Bacteria</taxon>
        <taxon>Bacillati</taxon>
        <taxon>Bacillota</taxon>
        <taxon>Bacilli</taxon>
        <taxon>Bacillales</taxon>
        <taxon>Paenibacillaceae</taxon>
        <taxon>Paenibacillus</taxon>
    </lineage>
</organism>
<dbReference type="STRING" id="44252.DJ90_2918"/>
<keyword evidence="2" id="KW-1185">Reference proteome</keyword>
<gene>
    <name evidence="1" type="ORF">DJ90_2918</name>
</gene>
<comment type="caution">
    <text evidence="1">The sequence shown here is derived from an EMBL/GenBank/DDBJ whole genome shotgun (WGS) entry which is preliminary data.</text>
</comment>
<evidence type="ECO:0000313" key="1">
    <source>
        <dbReference type="EMBL" id="KFM92994.1"/>
    </source>
</evidence>
<reference evidence="1 2" key="1">
    <citation type="submission" date="2014-04" db="EMBL/GenBank/DDBJ databases">
        <authorList>
            <person name="Bishop-Lilly K.A."/>
            <person name="Broomall S.M."/>
            <person name="Chain P.S."/>
            <person name="Chertkov O."/>
            <person name="Coyne S.R."/>
            <person name="Daligault H.E."/>
            <person name="Davenport K.W."/>
            <person name="Erkkila T."/>
            <person name="Frey K.G."/>
            <person name="Gibbons H.S."/>
            <person name="Gu W."/>
            <person name="Jaissle J."/>
            <person name="Johnson S.L."/>
            <person name="Koroleva G.I."/>
            <person name="Ladner J.T."/>
            <person name="Lo C.-C."/>
            <person name="Minogue T.D."/>
            <person name="Munk C."/>
            <person name="Palacios G.F."/>
            <person name="Redden C.L."/>
            <person name="Rosenzweig C.N."/>
            <person name="Scholz M.B."/>
            <person name="Teshima H."/>
            <person name="Xu Y."/>
        </authorList>
    </citation>
    <scope>NUCLEOTIDE SEQUENCE [LARGE SCALE GENOMIC DNA]</scope>
    <source>
        <strain evidence="1 2">8244</strain>
    </source>
</reference>
<name>A0A090Y3K0_PAEMA</name>
<dbReference type="EMBL" id="JMQA01000053">
    <property type="protein sequence ID" value="KFM92994.1"/>
    <property type="molecule type" value="Genomic_DNA"/>
</dbReference>
<dbReference type="Proteomes" id="UP000029278">
    <property type="component" value="Unassembled WGS sequence"/>
</dbReference>
<dbReference type="HOGENOM" id="CLU_161340_0_0_9"/>
<sequence length="78" mass="9312">MLNDTEQKLLHILFNFSSTRRRMPTMPELQRKTGRKREDIYTGLRGLVGKEFILWPDNPKLETTVILKLRSRNKKEIN</sequence>
<accession>A0A090Y3K0</accession>
<evidence type="ECO:0000313" key="2">
    <source>
        <dbReference type="Proteomes" id="UP000029278"/>
    </source>
</evidence>
<proteinExistence type="predicted"/>